<protein>
    <recommendedName>
        <fullName evidence="4">TIR domain-containing protein</fullName>
    </recommendedName>
</protein>
<keyword evidence="1" id="KW-0812">Transmembrane</keyword>
<evidence type="ECO:0000313" key="2">
    <source>
        <dbReference type="EMBL" id="CAE7167969.1"/>
    </source>
</evidence>
<feature type="non-terminal residue" evidence="2">
    <location>
        <position position="425"/>
    </location>
</feature>
<feature type="transmembrane region" description="Helical" evidence="1">
    <location>
        <begin position="327"/>
        <end position="344"/>
    </location>
</feature>
<feature type="transmembrane region" description="Helical" evidence="1">
    <location>
        <begin position="223"/>
        <end position="247"/>
    </location>
</feature>
<feature type="transmembrane region" description="Helical" evidence="1">
    <location>
        <begin position="401"/>
        <end position="422"/>
    </location>
</feature>
<feature type="transmembrane region" description="Helical" evidence="1">
    <location>
        <begin position="189"/>
        <end position="217"/>
    </location>
</feature>
<keyword evidence="3" id="KW-1185">Reference proteome</keyword>
<evidence type="ECO:0000313" key="3">
    <source>
        <dbReference type="Proteomes" id="UP000649617"/>
    </source>
</evidence>
<proteinExistence type="predicted"/>
<dbReference type="OrthoDB" id="464613at2759"/>
<dbReference type="Proteomes" id="UP000649617">
    <property type="component" value="Unassembled WGS sequence"/>
</dbReference>
<feature type="transmembrane region" description="Helical" evidence="1">
    <location>
        <begin position="356"/>
        <end position="381"/>
    </location>
</feature>
<dbReference type="EMBL" id="CAJNIZ010000507">
    <property type="protein sequence ID" value="CAE7167969.1"/>
    <property type="molecule type" value="Genomic_DNA"/>
</dbReference>
<reference evidence="2" key="1">
    <citation type="submission" date="2021-02" db="EMBL/GenBank/DDBJ databases">
        <authorList>
            <person name="Dougan E. K."/>
            <person name="Rhodes N."/>
            <person name="Thang M."/>
            <person name="Chan C."/>
        </authorList>
    </citation>
    <scope>NUCLEOTIDE SEQUENCE</scope>
</reference>
<name>A0A812INT4_SYMPI</name>
<keyword evidence="1" id="KW-1133">Transmembrane helix</keyword>
<organism evidence="2 3">
    <name type="scientific">Symbiodinium pilosum</name>
    <name type="common">Dinoflagellate</name>
    <dbReference type="NCBI Taxonomy" id="2952"/>
    <lineage>
        <taxon>Eukaryota</taxon>
        <taxon>Sar</taxon>
        <taxon>Alveolata</taxon>
        <taxon>Dinophyceae</taxon>
        <taxon>Suessiales</taxon>
        <taxon>Symbiodiniaceae</taxon>
        <taxon>Symbiodinium</taxon>
    </lineage>
</organism>
<feature type="non-terminal residue" evidence="2">
    <location>
        <position position="1"/>
    </location>
</feature>
<evidence type="ECO:0000256" key="1">
    <source>
        <dbReference type="SAM" id="Phobius"/>
    </source>
</evidence>
<evidence type="ECO:0008006" key="4">
    <source>
        <dbReference type="Google" id="ProtNLM"/>
    </source>
</evidence>
<feature type="transmembrane region" description="Helical" evidence="1">
    <location>
        <begin position="99"/>
        <end position="119"/>
    </location>
</feature>
<sequence length="425" mass="47595">ATRPEIIRGIPVHRALRVLRAAWLRGGIGEPYSSAVVTSQMDEFWSHSWQTPPYMKYACVLYLNNALPAFLLGVLFASVAAILYTAGILPEVYGFRIDILSAWCVPAGVFGYYAGLLLWQRPKLVFLDAACIDQTHSLHKAEGLVSMGAFLKQSKSMIVLFHKSYTSRLWCVFELAAFLHSQSGRKADLVVYPVSVGPVFLTGHLGVSLLMALFVFTPSDLEYMPWGLLFLVALCFPSLAILGYAMIVHCQSTDEIHQQICNFTVERSSCGCCALNHVSQTGEPIACDRQIICRCIMAWFGSLESFEDHVRGKVRAMLVQQLMQDAFSYWHMVQVMSPVMFSHLDIVASRAREYGWFSAYTLGVLILIVRDCFVVLPNMVLVQLQLAYRLRKICDTGLKRLLFSFLLVLGGVLMYLASRVVVTVC</sequence>
<feature type="transmembrane region" description="Helical" evidence="1">
    <location>
        <begin position="66"/>
        <end position="87"/>
    </location>
</feature>
<keyword evidence="1" id="KW-0472">Membrane</keyword>
<gene>
    <name evidence="2" type="ORF">SPIL2461_LOCUS610</name>
</gene>
<comment type="caution">
    <text evidence="2">The sequence shown here is derived from an EMBL/GenBank/DDBJ whole genome shotgun (WGS) entry which is preliminary data.</text>
</comment>
<accession>A0A812INT4</accession>
<dbReference type="AlphaFoldDB" id="A0A812INT4"/>